<accession>A0A7Y0L7G3</accession>
<gene>
    <name evidence="3" type="ORF">HIJ39_20610</name>
</gene>
<organism evidence="3 4">
    <name type="scientific">Sulfobacillus harzensis</name>
    <dbReference type="NCBI Taxonomy" id="2729629"/>
    <lineage>
        <taxon>Bacteria</taxon>
        <taxon>Bacillati</taxon>
        <taxon>Bacillota</taxon>
        <taxon>Clostridia</taxon>
        <taxon>Eubacteriales</taxon>
        <taxon>Clostridiales Family XVII. Incertae Sedis</taxon>
        <taxon>Sulfobacillus</taxon>
    </lineage>
</organism>
<dbReference type="EMBL" id="JABBVZ010000140">
    <property type="protein sequence ID" value="NMP24713.1"/>
    <property type="molecule type" value="Genomic_DNA"/>
</dbReference>
<dbReference type="AlphaFoldDB" id="A0A7Y0L7G3"/>
<evidence type="ECO:0000313" key="3">
    <source>
        <dbReference type="EMBL" id="NMP24713.1"/>
    </source>
</evidence>
<evidence type="ECO:0008006" key="5">
    <source>
        <dbReference type="Google" id="ProtNLM"/>
    </source>
</evidence>
<evidence type="ECO:0000313" key="4">
    <source>
        <dbReference type="Proteomes" id="UP000533476"/>
    </source>
</evidence>
<evidence type="ECO:0000256" key="1">
    <source>
        <dbReference type="SAM" id="Coils"/>
    </source>
</evidence>
<sequence length="184" mass="20763">MPRTPSFRRADLTWECAQLKRKILNDVRRGRLATLTKTTVFTWVAQRPRIGLKSARVLWSGPHRDYLEDWYRSLDQDVNAILAGQKQTGDPESSTREDSQQMARKVAHLNQLVHEYKAAVDQLRRENTQLRMVIAQRFGAIDENGILDPLAPPDVDQTDGQRPSGPAPLCGDGPSPGPRSVRKV</sequence>
<keyword evidence="1" id="KW-0175">Coiled coil</keyword>
<feature type="coiled-coil region" evidence="1">
    <location>
        <begin position="106"/>
        <end position="133"/>
    </location>
</feature>
<proteinExistence type="predicted"/>
<dbReference type="Proteomes" id="UP000533476">
    <property type="component" value="Unassembled WGS sequence"/>
</dbReference>
<feature type="region of interest" description="Disordered" evidence="2">
    <location>
        <begin position="145"/>
        <end position="184"/>
    </location>
</feature>
<dbReference type="RefSeq" id="WP_169102921.1">
    <property type="nucleotide sequence ID" value="NZ_JABBVZ010000140.1"/>
</dbReference>
<protein>
    <recommendedName>
        <fullName evidence="5">Transposase</fullName>
    </recommendedName>
</protein>
<evidence type="ECO:0000256" key="2">
    <source>
        <dbReference type="SAM" id="MobiDB-lite"/>
    </source>
</evidence>
<comment type="caution">
    <text evidence="3">The sequence shown here is derived from an EMBL/GenBank/DDBJ whole genome shotgun (WGS) entry which is preliminary data.</text>
</comment>
<name>A0A7Y0L7G3_9FIRM</name>
<reference evidence="3 4" key="1">
    <citation type="submission" date="2020-04" db="EMBL/GenBank/DDBJ databases">
        <authorList>
            <person name="Zhang R."/>
            <person name="Schippers A."/>
        </authorList>
    </citation>
    <scope>NUCLEOTIDE SEQUENCE [LARGE SCALE GENOMIC DNA]</scope>
    <source>
        <strain evidence="3 4">DSM 109850</strain>
    </source>
</reference>
<keyword evidence="4" id="KW-1185">Reference proteome</keyword>